<accession>A0A9P6SRE1</accession>
<dbReference type="EMBL" id="JAAAHW010002266">
    <property type="protein sequence ID" value="KAF9992284.1"/>
    <property type="molecule type" value="Genomic_DNA"/>
</dbReference>
<comment type="caution">
    <text evidence="1">The sequence shown here is derived from an EMBL/GenBank/DDBJ whole genome shotgun (WGS) entry which is preliminary data.</text>
</comment>
<feature type="non-terminal residue" evidence="1">
    <location>
        <position position="1"/>
    </location>
</feature>
<protein>
    <submittedName>
        <fullName evidence="1">Uncharacterized protein</fullName>
    </submittedName>
</protein>
<feature type="non-terminal residue" evidence="1">
    <location>
        <position position="63"/>
    </location>
</feature>
<sequence length="63" mass="7090">LVAAFLVLMRLRLRSQRLASTELVVVFPALVNMEPVVVFLVPEKLRQKSPLPQNPRPLRASPS</sequence>
<name>A0A9P6SRE1_9FUNG</name>
<dbReference type="Proteomes" id="UP000749646">
    <property type="component" value="Unassembled WGS sequence"/>
</dbReference>
<gene>
    <name evidence="1" type="ORF">BGZ65_012437</name>
</gene>
<evidence type="ECO:0000313" key="2">
    <source>
        <dbReference type="Proteomes" id="UP000749646"/>
    </source>
</evidence>
<proteinExistence type="predicted"/>
<keyword evidence="2" id="KW-1185">Reference proteome</keyword>
<organism evidence="1 2">
    <name type="scientific">Modicella reniformis</name>
    <dbReference type="NCBI Taxonomy" id="1440133"/>
    <lineage>
        <taxon>Eukaryota</taxon>
        <taxon>Fungi</taxon>
        <taxon>Fungi incertae sedis</taxon>
        <taxon>Mucoromycota</taxon>
        <taxon>Mortierellomycotina</taxon>
        <taxon>Mortierellomycetes</taxon>
        <taxon>Mortierellales</taxon>
        <taxon>Mortierellaceae</taxon>
        <taxon>Modicella</taxon>
    </lineage>
</organism>
<evidence type="ECO:0000313" key="1">
    <source>
        <dbReference type="EMBL" id="KAF9992284.1"/>
    </source>
</evidence>
<dbReference type="AlphaFoldDB" id="A0A9P6SRE1"/>
<reference evidence="1" key="1">
    <citation type="journal article" date="2020" name="Fungal Divers.">
        <title>Resolving the Mortierellaceae phylogeny through synthesis of multi-gene phylogenetics and phylogenomics.</title>
        <authorList>
            <person name="Vandepol N."/>
            <person name="Liber J."/>
            <person name="Desiro A."/>
            <person name="Na H."/>
            <person name="Kennedy M."/>
            <person name="Barry K."/>
            <person name="Grigoriev I.V."/>
            <person name="Miller A.N."/>
            <person name="O'Donnell K."/>
            <person name="Stajich J.E."/>
            <person name="Bonito G."/>
        </authorList>
    </citation>
    <scope>NUCLEOTIDE SEQUENCE</scope>
    <source>
        <strain evidence="1">MES-2147</strain>
    </source>
</reference>